<evidence type="ECO:0000313" key="3">
    <source>
        <dbReference type="Proteomes" id="UP000770661"/>
    </source>
</evidence>
<accession>A0A8J4YA38</accession>
<dbReference type="Proteomes" id="UP000770661">
    <property type="component" value="Unassembled WGS sequence"/>
</dbReference>
<protein>
    <submittedName>
        <fullName evidence="2">Uncharacterized protein</fullName>
    </submittedName>
</protein>
<sequence length="119" mass="12671">MEGAGEGTAYSRAGGCGTPSLSHPGYTLAAHACLCLASSHAICGTPLAHTGTRVTHYGAHSSRTHRFHATRGYAHARPGVACAFHGDAHGHPHTFSARRHARRLPWPNDEYSRPPVRTV</sequence>
<reference evidence="2" key="1">
    <citation type="submission" date="2020-07" db="EMBL/GenBank/DDBJ databases">
        <title>The High-quality genome of the commercially important snow crab, Chionoecetes opilio.</title>
        <authorList>
            <person name="Jeong J.-H."/>
            <person name="Ryu S."/>
        </authorList>
    </citation>
    <scope>NUCLEOTIDE SEQUENCE</scope>
    <source>
        <strain evidence="2">MADBK_172401_WGS</strain>
        <tissue evidence="2">Digestive gland</tissue>
    </source>
</reference>
<evidence type="ECO:0000256" key="1">
    <source>
        <dbReference type="SAM" id="MobiDB-lite"/>
    </source>
</evidence>
<evidence type="ECO:0000313" key="2">
    <source>
        <dbReference type="EMBL" id="KAG0719486.1"/>
    </source>
</evidence>
<feature type="region of interest" description="Disordered" evidence="1">
    <location>
        <begin position="93"/>
        <end position="119"/>
    </location>
</feature>
<gene>
    <name evidence="2" type="ORF">GWK47_050383</name>
</gene>
<organism evidence="2 3">
    <name type="scientific">Chionoecetes opilio</name>
    <name type="common">Atlantic snow crab</name>
    <name type="synonym">Cancer opilio</name>
    <dbReference type="NCBI Taxonomy" id="41210"/>
    <lineage>
        <taxon>Eukaryota</taxon>
        <taxon>Metazoa</taxon>
        <taxon>Ecdysozoa</taxon>
        <taxon>Arthropoda</taxon>
        <taxon>Crustacea</taxon>
        <taxon>Multicrustacea</taxon>
        <taxon>Malacostraca</taxon>
        <taxon>Eumalacostraca</taxon>
        <taxon>Eucarida</taxon>
        <taxon>Decapoda</taxon>
        <taxon>Pleocyemata</taxon>
        <taxon>Brachyura</taxon>
        <taxon>Eubrachyura</taxon>
        <taxon>Majoidea</taxon>
        <taxon>Majidae</taxon>
        <taxon>Chionoecetes</taxon>
    </lineage>
</organism>
<proteinExistence type="predicted"/>
<name>A0A8J4YA38_CHIOP</name>
<keyword evidence="3" id="KW-1185">Reference proteome</keyword>
<dbReference type="EMBL" id="JACEEZ010014446">
    <property type="protein sequence ID" value="KAG0719486.1"/>
    <property type="molecule type" value="Genomic_DNA"/>
</dbReference>
<comment type="caution">
    <text evidence="2">The sequence shown here is derived from an EMBL/GenBank/DDBJ whole genome shotgun (WGS) entry which is preliminary data.</text>
</comment>
<dbReference type="AlphaFoldDB" id="A0A8J4YA38"/>